<organism evidence="2 3">
    <name type="scientific">Diceros bicornis minor</name>
    <name type="common">South-central black rhinoceros</name>
    <dbReference type="NCBI Taxonomy" id="77932"/>
    <lineage>
        <taxon>Eukaryota</taxon>
        <taxon>Metazoa</taxon>
        <taxon>Chordata</taxon>
        <taxon>Craniata</taxon>
        <taxon>Vertebrata</taxon>
        <taxon>Euteleostomi</taxon>
        <taxon>Mammalia</taxon>
        <taxon>Eutheria</taxon>
        <taxon>Laurasiatheria</taxon>
        <taxon>Perissodactyla</taxon>
        <taxon>Rhinocerotidae</taxon>
        <taxon>Diceros</taxon>
    </lineage>
</organism>
<dbReference type="Proteomes" id="UP000551758">
    <property type="component" value="Unassembled WGS sequence"/>
</dbReference>
<evidence type="ECO:0000256" key="1">
    <source>
        <dbReference type="SAM" id="SignalP"/>
    </source>
</evidence>
<feature type="chain" id="PRO_5029821244" description="Secreted protein" evidence="1">
    <location>
        <begin position="19"/>
        <end position="75"/>
    </location>
</feature>
<comment type="caution">
    <text evidence="2">The sequence shown here is derived from an EMBL/GenBank/DDBJ whole genome shotgun (WGS) entry which is preliminary data.</text>
</comment>
<gene>
    <name evidence="2" type="ORF">HPG69_003480</name>
</gene>
<evidence type="ECO:0000313" key="2">
    <source>
        <dbReference type="EMBL" id="KAF5912204.1"/>
    </source>
</evidence>
<evidence type="ECO:0000313" key="3">
    <source>
        <dbReference type="Proteomes" id="UP000551758"/>
    </source>
</evidence>
<keyword evidence="3" id="KW-1185">Reference proteome</keyword>
<keyword evidence="1" id="KW-0732">Signal</keyword>
<dbReference type="AlphaFoldDB" id="A0A7J7E9A9"/>
<protein>
    <recommendedName>
        <fullName evidence="4">Secreted protein</fullName>
    </recommendedName>
</protein>
<reference evidence="2 3" key="1">
    <citation type="journal article" date="2020" name="Mol. Biol. Evol.">
        <title>Interspecific Gene Flow and the Evolution of Specialization in Black and White Rhinoceros.</title>
        <authorList>
            <person name="Moodley Y."/>
            <person name="Westbury M.V."/>
            <person name="Russo I.M."/>
            <person name="Gopalakrishnan S."/>
            <person name="Rakotoarivelo A."/>
            <person name="Olsen R.A."/>
            <person name="Prost S."/>
            <person name="Tunstall T."/>
            <person name="Ryder O.A."/>
            <person name="Dalen L."/>
            <person name="Bruford M.W."/>
        </authorList>
    </citation>
    <scope>NUCLEOTIDE SEQUENCE [LARGE SCALE GENOMIC DNA]</scope>
    <source>
        <strain evidence="2">SBR-YM</strain>
        <tissue evidence="2">Skin</tissue>
    </source>
</reference>
<sequence length="75" mass="8870">MTMKGWSCVLLFCHYTNSQGGRKAHCHNASYWFRESNAYQLMEEAEIFRSAPIFKESTSFSSHKLQYPKNENERE</sequence>
<dbReference type="EMBL" id="JACDTQ010003868">
    <property type="protein sequence ID" value="KAF5912204.1"/>
    <property type="molecule type" value="Genomic_DNA"/>
</dbReference>
<name>A0A7J7E9A9_DICBM</name>
<feature type="signal peptide" evidence="1">
    <location>
        <begin position="1"/>
        <end position="18"/>
    </location>
</feature>
<accession>A0A7J7E9A9</accession>
<proteinExistence type="predicted"/>
<evidence type="ECO:0008006" key="4">
    <source>
        <dbReference type="Google" id="ProtNLM"/>
    </source>
</evidence>